<comment type="caution">
    <text evidence="4">The sequence shown here is derived from an EMBL/GenBank/DDBJ whole genome shotgun (WGS) entry which is preliminary data.</text>
</comment>
<keyword evidence="2" id="KW-0233">DNA recombination</keyword>
<dbReference type="EMBL" id="WESC01000037">
    <property type="protein sequence ID" value="KAB7738377.1"/>
    <property type="molecule type" value="Genomic_DNA"/>
</dbReference>
<dbReference type="Gene3D" id="1.10.443.10">
    <property type="entry name" value="Intergrase catalytic core"/>
    <property type="match status" value="1"/>
</dbReference>
<dbReference type="SUPFAM" id="SSF56349">
    <property type="entry name" value="DNA breaking-rejoining enzymes"/>
    <property type="match status" value="1"/>
</dbReference>
<evidence type="ECO:0000313" key="4">
    <source>
        <dbReference type="EMBL" id="KAB7738377.1"/>
    </source>
</evidence>
<dbReference type="InterPro" id="IPR013762">
    <property type="entry name" value="Integrase-like_cat_sf"/>
</dbReference>
<keyword evidence="1" id="KW-0229">DNA integration</keyword>
<evidence type="ECO:0000259" key="3">
    <source>
        <dbReference type="PROSITE" id="PS51898"/>
    </source>
</evidence>
<organism evidence="4 5">
    <name type="scientific">Parvibaculum sedimenti</name>
    <dbReference type="NCBI Taxonomy" id="2608632"/>
    <lineage>
        <taxon>Bacteria</taxon>
        <taxon>Pseudomonadati</taxon>
        <taxon>Pseudomonadota</taxon>
        <taxon>Alphaproteobacteria</taxon>
        <taxon>Hyphomicrobiales</taxon>
        <taxon>Parvibaculaceae</taxon>
        <taxon>Parvibaculum</taxon>
    </lineage>
</organism>
<protein>
    <submittedName>
        <fullName evidence="4">Tyrosine-type recombinase/integrase</fullName>
    </submittedName>
</protein>
<dbReference type="Proteomes" id="UP000468901">
    <property type="component" value="Unassembled WGS sequence"/>
</dbReference>
<evidence type="ECO:0000313" key="5">
    <source>
        <dbReference type="Proteomes" id="UP000468901"/>
    </source>
</evidence>
<evidence type="ECO:0000256" key="1">
    <source>
        <dbReference type="ARBA" id="ARBA00022908"/>
    </source>
</evidence>
<proteinExistence type="predicted"/>
<sequence length="197" mass="23112">MQHVIQVAQRTWRIPLRDNPVKMIDKPKLPQGRDRRLKDGEFDGLIKAARRARNPHMEPLIRLAIETGMRQGELLKLRWIDVDLKARTAFLPMTKNGCRRTVPLSTEALEVIKRLPRTDERLFPTTTEAVKRAWMRIRRKIDARDLRFHDLRHEAASRFFEKGLNVPEVALITGHRDGRMLFRYTHLKAEDVAKKLA</sequence>
<dbReference type="AlphaFoldDB" id="A0A6N6VG91"/>
<dbReference type="InterPro" id="IPR002104">
    <property type="entry name" value="Integrase_catalytic"/>
</dbReference>
<name>A0A6N6VG91_9HYPH</name>
<dbReference type="CDD" id="cd00796">
    <property type="entry name" value="INT_Rci_Hp1_C"/>
    <property type="match status" value="1"/>
</dbReference>
<dbReference type="InterPro" id="IPR011010">
    <property type="entry name" value="DNA_brk_join_enz"/>
</dbReference>
<dbReference type="PROSITE" id="PS51898">
    <property type="entry name" value="TYR_RECOMBINASE"/>
    <property type="match status" value="1"/>
</dbReference>
<dbReference type="GO" id="GO:0003677">
    <property type="term" value="F:DNA binding"/>
    <property type="evidence" value="ECO:0007669"/>
    <property type="project" value="InterPro"/>
</dbReference>
<dbReference type="GO" id="GO:0015074">
    <property type="term" value="P:DNA integration"/>
    <property type="evidence" value="ECO:0007669"/>
    <property type="project" value="UniProtKB-KW"/>
</dbReference>
<accession>A0A6N6VG91</accession>
<keyword evidence="5" id="KW-1185">Reference proteome</keyword>
<dbReference type="PANTHER" id="PTHR30349">
    <property type="entry name" value="PHAGE INTEGRASE-RELATED"/>
    <property type="match status" value="1"/>
</dbReference>
<reference evidence="4 5" key="1">
    <citation type="submission" date="2019-09" db="EMBL/GenBank/DDBJ databases">
        <title>Parvibaculum sedimenti sp. nov., isolated from sediment.</title>
        <authorList>
            <person name="Wang Y."/>
        </authorList>
    </citation>
    <scope>NUCLEOTIDE SEQUENCE [LARGE SCALE GENOMIC DNA]</scope>
    <source>
        <strain evidence="4 5">HXT-9</strain>
    </source>
</reference>
<gene>
    <name evidence="4" type="ORF">F2P47_17530</name>
</gene>
<dbReference type="PANTHER" id="PTHR30349:SF94">
    <property type="entry name" value="INTEGRASE_RECOMBINASE HI_1414-RELATED"/>
    <property type="match status" value="1"/>
</dbReference>
<dbReference type="Pfam" id="PF00589">
    <property type="entry name" value="Phage_integrase"/>
    <property type="match status" value="1"/>
</dbReference>
<dbReference type="InterPro" id="IPR050090">
    <property type="entry name" value="Tyrosine_recombinase_XerCD"/>
</dbReference>
<evidence type="ECO:0000256" key="2">
    <source>
        <dbReference type="ARBA" id="ARBA00023172"/>
    </source>
</evidence>
<dbReference type="GO" id="GO:0006310">
    <property type="term" value="P:DNA recombination"/>
    <property type="evidence" value="ECO:0007669"/>
    <property type="project" value="UniProtKB-KW"/>
</dbReference>
<feature type="domain" description="Tyr recombinase" evidence="3">
    <location>
        <begin position="28"/>
        <end position="197"/>
    </location>
</feature>